<proteinExistence type="predicted"/>
<reference evidence="3" key="1">
    <citation type="journal article" date="2019" name="bioRxiv">
        <title>Genomics, evolutionary history and diagnostics of the Alternaria alternata species group including apple and Asian pear pathotypes.</title>
        <authorList>
            <person name="Armitage A.D."/>
            <person name="Cockerton H.M."/>
            <person name="Sreenivasaprasad S."/>
            <person name="Woodhall J.W."/>
            <person name="Lane C.R."/>
            <person name="Harrison R.J."/>
            <person name="Clarkson J.P."/>
        </authorList>
    </citation>
    <scope>NUCLEOTIDE SEQUENCE [LARGE SCALE GENOMIC DNA]</scope>
    <source>
        <strain evidence="3">FERA 1177</strain>
    </source>
</reference>
<feature type="transmembrane region" description="Helical" evidence="1">
    <location>
        <begin position="225"/>
        <end position="247"/>
    </location>
</feature>
<keyword evidence="1" id="KW-0472">Membrane</keyword>
<dbReference type="Proteomes" id="UP000291422">
    <property type="component" value="Unassembled WGS sequence"/>
</dbReference>
<accession>A0A4Q4N5P6</accession>
<keyword evidence="1" id="KW-1133">Transmembrane helix</keyword>
<keyword evidence="1" id="KW-0812">Transmembrane</keyword>
<dbReference type="VEuPathDB" id="FungiDB:CC77DRAFT_1085341"/>
<sequence>MAENFNDWTDSYGDCPDVIPSDIDACFNKGSQMTSQDVNPSDKETWRIPGPLMTTALALFANGSWLNTAAENVSNHSYNGTYQTGGYFDEIPSWQLFWRGLPFSNLWTPGNGYNELEWKGRDFVSQCGYFEERTFDDIRITNHDLFETTQQFFAAFAPGFNGGKNQTLDTAQSLLEIAIFVANRAFVTWLSPDSSRNTLDILDGRHIYTSPGAAVPKPVLSKSSIIIMSVLIGLQLLGLGYLIYYLYRVPSWSDQLDAMAMARIGASLHHRGVLPAIGPVSKQDLNALQTVGGLIGIVEKSPRRDSSASESVLPDLAATDGSAVELQRLTSPEHGASRVRHSVIGVELGLDAPVPILTTSQAHRSLYAEMSTIKPIKLS</sequence>
<dbReference type="EMBL" id="PDXD01000041">
    <property type="protein sequence ID" value="RYN70409.1"/>
    <property type="molecule type" value="Genomic_DNA"/>
</dbReference>
<name>A0A4Q4N5P6_ALTAL</name>
<gene>
    <name evidence="2" type="ORF">AA0117_g10556</name>
</gene>
<protein>
    <submittedName>
        <fullName evidence="2">Uncharacterized protein</fullName>
    </submittedName>
</protein>
<evidence type="ECO:0000313" key="2">
    <source>
        <dbReference type="EMBL" id="RYN70409.1"/>
    </source>
</evidence>
<comment type="caution">
    <text evidence="2">The sequence shown here is derived from an EMBL/GenBank/DDBJ whole genome shotgun (WGS) entry which is preliminary data.</text>
</comment>
<dbReference type="AlphaFoldDB" id="A0A4Q4N5P6"/>
<evidence type="ECO:0000256" key="1">
    <source>
        <dbReference type="SAM" id="Phobius"/>
    </source>
</evidence>
<organism evidence="2 3">
    <name type="scientific">Alternaria alternata</name>
    <name type="common">Alternaria rot fungus</name>
    <name type="synonym">Torula alternata</name>
    <dbReference type="NCBI Taxonomy" id="5599"/>
    <lineage>
        <taxon>Eukaryota</taxon>
        <taxon>Fungi</taxon>
        <taxon>Dikarya</taxon>
        <taxon>Ascomycota</taxon>
        <taxon>Pezizomycotina</taxon>
        <taxon>Dothideomycetes</taxon>
        <taxon>Pleosporomycetidae</taxon>
        <taxon>Pleosporales</taxon>
        <taxon>Pleosporineae</taxon>
        <taxon>Pleosporaceae</taxon>
        <taxon>Alternaria</taxon>
        <taxon>Alternaria sect. Alternaria</taxon>
        <taxon>Alternaria alternata complex</taxon>
    </lineage>
</organism>
<evidence type="ECO:0000313" key="3">
    <source>
        <dbReference type="Proteomes" id="UP000291422"/>
    </source>
</evidence>